<dbReference type="GO" id="GO:0008840">
    <property type="term" value="F:4-hydroxy-tetrahydrodipicolinate synthase activity"/>
    <property type="evidence" value="ECO:0007669"/>
    <property type="project" value="UniProtKB-UniRule"/>
</dbReference>
<evidence type="ECO:0000256" key="8">
    <source>
        <dbReference type="ARBA" id="ARBA00023154"/>
    </source>
</evidence>
<comment type="catalytic activity">
    <reaction evidence="11 12">
        <text>L-aspartate 4-semialdehyde + pyruvate = (2S,4S)-4-hydroxy-2,3,4,5-tetrahydrodipicolinate + H2O + H(+)</text>
        <dbReference type="Rhea" id="RHEA:34171"/>
        <dbReference type="ChEBI" id="CHEBI:15361"/>
        <dbReference type="ChEBI" id="CHEBI:15377"/>
        <dbReference type="ChEBI" id="CHEBI:15378"/>
        <dbReference type="ChEBI" id="CHEBI:67139"/>
        <dbReference type="ChEBI" id="CHEBI:537519"/>
        <dbReference type="EC" id="4.3.3.7"/>
    </reaction>
</comment>
<dbReference type="InterPro" id="IPR020624">
    <property type="entry name" value="Schiff_base-form_aldolases_CS"/>
</dbReference>
<keyword evidence="17" id="KW-1185">Reference proteome</keyword>
<comment type="subunit">
    <text evidence="12">Homotetramer; dimer of dimers.</text>
</comment>
<evidence type="ECO:0000256" key="4">
    <source>
        <dbReference type="ARBA" id="ARBA00012086"/>
    </source>
</evidence>
<sequence>MKIGPIATAMVTPFQIDGSINYTVTELLIEHLLSTGTDSLVVCGTTGESPTLTMEEKLKFIKFVAEKVNKRVPVIAGTGSNSTAASIDLSIKAEALGVDGLMIVTPYYNKPNQRGLIAHYEAIANETILPIIIYNIPSRSVINMELDTLVALSEIPSIKFLKDASGNLDQMTRVMAKTKGNLEVYSGDDSLTLPLLAIGGTGVISVASHIVGNDMKKMMEAFQNGNHTEAARIHQSLLPLIQALFKHPNPIVVKYALSKIGLEVGSLRLPLTEMTEREKQEFDVIWDEYLNTQ</sequence>
<accession>A0A1I5WAL3</accession>
<comment type="function">
    <text evidence="1 12">Catalyzes the condensation of (S)-aspartate-beta-semialdehyde [(S)-ASA] and pyruvate to 4-hydroxy-tetrahydrodipicolinate (HTPA).</text>
</comment>
<evidence type="ECO:0000256" key="1">
    <source>
        <dbReference type="ARBA" id="ARBA00003294"/>
    </source>
</evidence>
<evidence type="ECO:0000256" key="10">
    <source>
        <dbReference type="ARBA" id="ARBA00023270"/>
    </source>
</evidence>
<evidence type="ECO:0000256" key="3">
    <source>
        <dbReference type="ARBA" id="ARBA00007592"/>
    </source>
</evidence>
<dbReference type="GO" id="GO:0005829">
    <property type="term" value="C:cytosol"/>
    <property type="evidence" value="ECO:0007669"/>
    <property type="project" value="TreeGrafter"/>
</dbReference>
<evidence type="ECO:0000256" key="12">
    <source>
        <dbReference type="HAMAP-Rule" id="MF_00418"/>
    </source>
</evidence>
<dbReference type="PROSITE" id="PS00665">
    <property type="entry name" value="DHDPS_1"/>
    <property type="match status" value="1"/>
</dbReference>
<feature type="binding site" evidence="12 15">
    <location>
        <position position="204"/>
    </location>
    <ligand>
        <name>pyruvate</name>
        <dbReference type="ChEBI" id="CHEBI:15361"/>
    </ligand>
</feature>
<dbReference type="Gene3D" id="3.20.20.70">
    <property type="entry name" value="Aldolase class I"/>
    <property type="match status" value="1"/>
</dbReference>
<comment type="subcellular location">
    <subcellularLocation>
        <location evidence="12">Cytoplasm</location>
    </subcellularLocation>
</comment>
<feature type="site" description="Part of a proton relay during catalysis" evidence="12">
    <location>
        <position position="108"/>
    </location>
</feature>
<dbReference type="PANTHER" id="PTHR12128:SF66">
    <property type="entry name" value="4-HYDROXY-2-OXOGLUTARATE ALDOLASE, MITOCHONDRIAL"/>
    <property type="match status" value="1"/>
</dbReference>
<keyword evidence="8 12" id="KW-0457">Lysine biosynthesis</keyword>
<evidence type="ECO:0000256" key="14">
    <source>
        <dbReference type="PIRSR" id="PIRSR001365-1"/>
    </source>
</evidence>
<evidence type="ECO:0000256" key="7">
    <source>
        <dbReference type="ARBA" id="ARBA00022915"/>
    </source>
</evidence>
<evidence type="ECO:0000256" key="2">
    <source>
        <dbReference type="ARBA" id="ARBA00005120"/>
    </source>
</evidence>
<keyword evidence="9 12" id="KW-0456">Lyase</keyword>
<dbReference type="InterPro" id="IPR002220">
    <property type="entry name" value="DapA-like"/>
</dbReference>
<feature type="site" description="Part of a proton relay during catalysis" evidence="12">
    <location>
        <position position="45"/>
    </location>
</feature>
<dbReference type="NCBIfam" id="TIGR00674">
    <property type="entry name" value="dapA"/>
    <property type="match status" value="1"/>
</dbReference>
<evidence type="ECO:0000256" key="6">
    <source>
        <dbReference type="ARBA" id="ARBA00022605"/>
    </source>
</evidence>
<evidence type="ECO:0000256" key="15">
    <source>
        <dbReference type="PIRSR" id="PIRSR001365-2"/>
    </source>
</evidence>
<keyword evidence="5 12" id="KW-0963">Cytoplasm</keyword>
<dbReference type="STRING" id="126156.SAMN05421670_1177"/>
<feature type="binding site" evidence="12 15">
    <location>
        <position position="46"/>
    </location>
    <ligand>
        <name>pyruvate</name>
        <dbReference type="ChEBI" id="CHEBI:15361"/>
    </ligand>
</feature>
<dbReference type="Proteomes" id="UP000198734">
    <property type="component" value="Unassembled WGS sequence"/>
</dbReference>
<keyword evidence="7 12" id="KW-0220">Diaminopimelate biosynthesis</keyword>
<evidence type="ECO:0000313" key="16">
    <source>
        <dbReference type="EMBL" id="SFQ16725.1"/>
    </source>
</evidence>
<comment type="caution">
    <text evidence="12">Was originally thought to be a dihydrodipicolinate synthase (DHDPS), catalyzing the condensation of (S)-aspartate-beta-semialdehyde [(S)-ASA] and pyruvate to dihydrodipicolinate (DHDP). However, it was shown in E.coli that the product of the enzymatic reaction is not dihydrodipicolinate but in fact (4S)-4-hydroxy-2,3,4,5-tetrahydro-(2S)-dipicolinic acid (HTPA), and that the consecutive dehydration reaction leading to DHDP is not spontaneous but catalyzed by DapB.</text>
</comment>
<dbReference type="CDD" id="cd00950">
    <property type="entry name" value="DHDPS"/>
    <property type="match status" value="1"/>
</dbReference>
<dbReference type="GO" id="GO:0019877">
    <property type="term" value="P:diaminopimelate biosynthetic process"/>
    <property type="evidence" value="ECO:0007669"/>
    <property type="project" value="UniProtKB-UniRule"/>
</dbReference>
<feature type="active site" description="Schiff-base intermediate with substrate" evidence="12 14">
    <location>
        <position position="162"/>
    </location>
</feature>
<comment type="similarity">
    <text evidence="3 12 13">Belongs to the DapA family.</text>
</comment>
<dbReference type="InterPro" id="IPR013785">
    <property type="entry name" value="Aldolase_TIM"/>
</dbReference>
<dbReference type="HAMAP" id="MF_00418">
    <property type="entry name" value="DapA"/>
    <property type="match status" value="1"/>
</dbReference>
<keyword evidence="10 12" id="KW-0704">Schiff base</keyword>
<protein>
    <recommendedName>
        <fullName evidence="4 12">4-hydroxy-tetrahydrodipicolinate synthase</fullName>
        <shortName evidence="12">HTPA synthase</shortName>
        <ecNumber evidence="4 12">4.3.3.7</ecNumber>
    </recommendedName>
</protein>
<keyword evidence="6 12" id="KW-0028">Amino-acid biosynthesis</keyword>
<dbReference type="PANTHER" id="PTHR12128">
    <property type="entry name" value="DIHYDRODIPICOLINATE SYNTHASE"/>
    <property type="match status" value="1"/>
</dbReference>
<evidence type="ECO:0000256" key="11">
    <source>
        <dbReference type="ARBA" id="ARBA00047836"/>
    </source>
</evidence>
<dbReference type="AlphaFoldDB" id="A0A1I5WAL3"/>
<dbReference type="OrthoDB" id="9782828at2"/>
<gene>
    <name evidence="12" type="primary">dapA</name>
    <name evidence="16" type="ORF">SAMN05421670_1177</name>
</gene>
<evidence type="ECO:0000256" key="9">
    <source>
        <dbReference type="ARBA" id="ARBA00023239"/>
    </source>
</evidence>
<dbReference type="EMBL" id="FOXU01000001">
    <property type="protein sequence ID" value="SFQ16725.1"/>
    <property type="molecule type" value="Genomic_DNA"/>
</dbReference>
<dbReference type="SMART" id="SM01130">
    <property type="entry name" value="DHDPS"/>
    <property type="match status" value="1"/>
</dbReference>
<dbReference type="EC" id="4.3.3.7" evidence="4 12"/>
<dbReference type="GO" id="GO:0009089">
    <property type="term" value="P:lysine biosynthetic process via diaminopimelate"/>
    <property type="evidence" value="ECO:0007669"/>
    <property type="project" value="UniProtKB-UniRule"/>
</dbReference>
<organism evidence="16 17">
    <name type="scientific">Psychrobacillus psychrotolerans</name>
    <dbReference type="NCBI Taxonomy" id="126156"/>
    <lineage>
        <taxon>Bacteria</taxon>
        <taxon>Bacillati</taxon>
        <taxon>Bacillota</taxon>
        <taxon>Bacilli</taxon>
        <taxon>Bacillales</taxon>
        <taxon>Bacillaceae</taxon>
        <taxon>Psychrobacillus</taxon>
    </lineage>
</organism>
<dbReference type="UniPathway" id="UPA00034">
    <property type="reaction ID" value="UER00017"/>
</dbReference>
<name>A0A1I5WAL3_9BACI</name>
<comment type="pathway">
    <text evidence="2 12">Amino-acid biosynthesis; L-lysine biosynthesis via DAP pathway; (S)-tetrahydrodipicolinate from L-aspartate: step 3/4.</text>
</comment>
<evidence type="ECO:0000256" key="5">
    <source>
        <dbReference type="ARBA" id="ARBA00022490"/>
    </source>
</evidence>
<dbReference type="PIRSF" id="PIRSF001365">
    <property type="entry name" value="DHDPS"/>
    <property type="match status" value="1"/>
</dbReference>
<dbReference type="SUPFAM" id="SSF51569">
    <property type="entry name" value="Aldolase"/>
    <property type="match status" value="1"/>
</dbReference>
<dbReference type="Pfam" id="PF00701">
    <property type="entry name" value="DHDPS"/>
    <property type="match status" value="1"/>
</dbReference>
<feature type="active site" description="Proton donor/acceptor" evidence="12 14">
    <location>
        <position position="134"/>
    </location>
</feature>
<evidence type="ECO:0000313" key="17">
    <source>
        <dbReference type="Proteomes" id="UP000198734"/>
    </source>
</evidence>
<dbReference type="PRINTS" id="PR00146">
    <property type="entry name" value="DHPICSNTHASE"/>
</dbReference>
<evidence type="ECO:0000256" key="13">
    <source>
        <dbReference type="PIRNR" id="PIRNR001365"/>
    </source>
</evidence>
<dbReference type="RefSeq" id="WP_093535053.1">
    <property type="nucleotide sequence ID" value="NZ_FOXU01000001.1"/>
</dbReference>
<proteinExistence type="inferred from homology"/>
<reference evidence="17" key="1">
    <citation type="submission" date="2016-10" db="EMBL/GenBank/DDBJ databases">
        <authorList>
            <person name="Varghese N."/>
            <person name="Submissions S."/>
        </authorList>
    </citation>
    <scope>NUCLEOTIDE SEQUENCE [LARGE SCALE GENOMIC DNA]</scope>
    <source>
        <strain evidence="17">DSM 11706</strain>
    </source>
</reference>
<dbReference type="InterPro" id="IPR005263">
    <property type="entry name" value="DapA"/>
</dbReference>